<sequence>MNDTTTPVSAPPPAPISAVDMAALNRRAALASMSVATLLLGMKIWATISTGSAAMLGSLADTALDLVASVSTLLGVSIAAIPDDAGHRFGHGKAEALAAMFQVVLISLSAFGLALRSIQQFFGHGPVEDPGSGILVSVIAIIATFALVAYQRHVIRKTQSLAISTDHFHYLSDLVLNLAVIVALVLDHWARIPGVDEIFGLAIAVWLGRGAWEASQQAIEQLMDSEWPLEKRERFLAAIPHHPALKGIHDFRTRTSGRRDFAQFHIWVDGRMSVAAAHKVMDVIEDGLHKEFPEVEILIHTDPEGLVDEGPLGSNDVLPHQEQDISPALLVQGRLR</sequence>
<dbReference type="Proteomes" id="UP000004728">
    <property type="component" value="Unassembled WGS sequence"/>
</dbReference>
<dbReference type="Gene3D" id="1.20.1510.10">
    <property type="entry name" value="Cation efflux protein transmembrane domain"/>
    <property type="match status" value="1"/>
</dbReference>
<evidence type="ECO:0000313" key="11">
    <source>
        <dbReference type="EMBL" id="EGD60251.1"/>
    </source>
</evidence>
<organism evidence="11 12">
    <name type="scientific">Novosphingobium nitrogenifigens DSM 19370</name>
    <dbReference type="NCBI Taxonomy" id="983920"/>
    <lineage>
        <taxon>Bacteria</taxon>
        <taxon>Pseudomonadati</taxon>
        <taxon>Pseudomonadota</taxon>
        <taxon>Alphaproteobacteria</taxon>
        <taxon>Sphingomonadales</taxon>
        <taxon>Sphingomonadaceae</taxon>
        <taxon>Novosphingobium</taxon>
    </lineage>
</organism>
<dbReference type="GO" id="GO:0006882">
    <property type="term" value="P:intracellular zinc ion homeostasis"/>
    <property type="evidence" value="ECO:0007669"/>
    <property type="project" value="TreeGrafter"/>
</dbReference>
<dbReference type="STRING" id="983920.Y88_2125"/>
<dbReference type="EMBL" id="AEWJ01000023">
    <property type="protein sequence ID" value="EGD60251.1"/>
    <property type="molecule type" value="Genomic_DNA"/>
</dbReference>
<dbReference type="SUPFAM" id="SSF160240">
    <property type="entry name" value="Cation efflux protein cytoplasmic domain-like"/>
    <property type="match status" value="1"/>
</dbReference>
<evidence type="ECO:0000313" key="12">
    <source>
        <dbReference type="Proteomes" id="UP000004728"/>
    </source>
</evidence>
<evidence type="ECO:0000256" key="8">
    <source>
        <dbReference type="SAM" id="Phobius"/>
    </source>
</evidence>
<dbReference type="InterPro" id="IPR036837">
    <property type="entry name" value="Cation_efflux_CTD_sf"/>
</dbReference>
<dbReference type="FunCoup" id="F1Z573">
    <property type="interactions" value="344"/>
</dbReference>
<comment type="similarity">
    <text evidence="2">Belongs to the cation diffusion facilitator (CDF) transporter (TC 2.A.4) family.</text>
</comment>
<evidence type="ECO:0000259" key="9">
    <source>
        <dbReference type="Pfam" id="PF01545"/>
    </source>
</evidence>
<evidence type="ECO:0000256" key="4">
    <source>
        <dbReference type="ARBA" id="ARBA00022475"/>
    </source>
</evidence>
<feature type="domain" description="Cation efflux protein cytoplasmic" evidence="10">
    <location>
        <begin position="230"/>
        <end position="304"/>
    </location>
</feature>
<comment type="subcellular location">
    <subcellularLocation>
        <location evidence="1">Membrane</location>
        <topology evidence="1">Multi-pass membrane protein</topology>
    </subcellularLocation>
</comment>
<dbReference type="PANTHER" id="PTHR43840:SF41">
    <property type="entry name" value="CATION-EFFLUX PUMP FIEF"/>
    <property type="match status" value="1"/>
</dbReference>
<evidence type="ECO:0000256" key="7">
    <source>
        <dbReference type="ARBA" id="ARBA00023136"/>
    </source>
</evidence>
<feature type="domain" description="Cation efflux protein transmembrane" evidence="9">
    <location>
        <begin position="30"/>
        <end position="223"/>
    </location>
</feature>
<name>F1Z573_9SPHN</name>
<evidence type="ECO:0000256" key="5">
    <source>
        <dbReference type="ARBA" id="ARBA00022692"/>
    </source>
</evidence>
<dbReference type="Pfam" id="PF16916">
    <property type="entry name" value="ZT_dimer"/>
    <property type="match status" value="1"/>
</dbReference>
<accession>F1Z573</accession>
<feature type="transmembrane region" description="Helical" evidence="8">
    <location>
        <begin position="170"/>
        <end position="190"/>
    </location>
</feature>
<protein>
    <submittedName>
        <fullName evidence="11">Cation diffusion facilitator family transporter</fullName>
    </submittedName>
</protein>
<keyword evidence="7 8" id="KW-0472">Membrane</keyword>
<evidence type="ECO:0000256" key="6">
    <source>
        <dbReference type="ARBA" id="ARBA00022989"/>
    </source>
</evidence>
<keyword evidence="6 8" id="KW-1133">Transmembrane helix</keyword>
<evidence type="ECO:0000256" key="2">
    <source>
        <dbReference type="ARBA" id="ARBA00008114"/>
    </source>
</evidence>
<dbReference type="InterPro" id="IPR027469">
    <property type="entry name" value="Cation_efflux_TMD_sf"/>
</dbReference>
<dbReference type="GO" id="GO:0015341">
    <property type="term" value="F:zinc efflux antiporter activity"/>
    <property type="evidence" value="ECO:0007669"/>
    <property type="project" value="TreeGrafter"/>
</dbReference>
<gene>
    <name evidence="11" type="ORF">Y88_2125</name>
</gene>
<dbReference type="eggNOG" id="COG0053">
    <property type="taxonomic scope" value="Bacteria"/>
</dbReference>
<evidence type="ECO:0000256" key="3">
    <source>
        <dbReference type="ARBA" id="ARBA00022448"/>
    </source>
</evidence>
<dbReference type="InParanoid" id="F1Z573"/>
<dbReference type="InterPro" id="IPR027470">
    <property type="entry name" value="Cation_efflux_CTD"/>
</dbReference>
<keyword evidence="3" id="KW-0813">Transport</keyword>
<proteinExistence type="inferred from homology"/>
<dbReference type="OrthoDB" id="9806522at2"/>
<evidence type="ECO:0000259" key="10">
    <source>
        <dbReference type="Pfam" id="PF16916"/>
    </source>
</evidence>
<dbReference type="SUPFAM" id="SSF161111">
    <property type="entry name" value="Cation efflux protein transmembrane domain-like"/>
    <property type="match status" value="1"/>
</dbReference>
<keyword evidence="12" id="KW-1185">Reference proteome</keyword>
<keyword evidence="5 8" id="KW-0812">Transmembrane</keyword>
<comment type="caution">
    <text evidence="11">The sequence shown here is derived from an EMBL/GenBank/DDBJ whole genome shotgun (WGS) entry which is preliminary data.</text>
</comment>
<dbReference type="GO" id="GO:0015093">
    <property type="term" value="F:ferrous iron transmembrane transporter activity"/>
    <property type="evidence" value="ECO:0007669"/>
    <property type="project" value="TreeGrafter"/>
</dbReference>
<dbReference type="InterPro" id="IPR002524">
    <property type="entry name" value="Cation_efflux"/>
</dbReference>
<dbReference type="GO" id="GO:0005886">
    <property type="term" value="C:plasma membrane"/>
    <property type="evidence" value="ECO:0007669"/>
    <property type="project" value="TreeGrafter"/>
</dbReference>
<dbReference type="NCBIfam" id="TIGR01297">
    <property type="entry name" value="CDF"/>
    <property type="match status" value="1"/>
</dbReference>
<keyword evidence="4" id="KW-1003">Cell membrane</keyword>
<dbReference type="AlphaFoldDB" id="F1Z573"/>
<dbReference type="HOGENOM" id="CLU_013430_3_0_5"/>
<evidence type="ECO:0000256" key="1">
    <source>
        <dbReference type="ARBA" id="ARBA00004141"/>
    </source>
</evidence>
<feature type="transmembrane region" description="Helical" evidence="8">
    <location>
        <begin position="130"/>
        <end position="150"/>
    </location>
</feature>
<dbReference type="InterPro" id="IPR058533">
    <property type="entry name" value="Cation_efflux_TM"/>
</dbReference>
<dbReference type="RefSeq" id="WP_008069362.1">
    <property type="nucleotide sequence ID" value="NZ_AQWK01000005.1"/>
</dbReference>
<dbReference type="PANTHER" id="PTHR43840">
    <property type="entry name" value="MITOCHONDRIAL METAL TRANSPORTER 1-RELATED"/>
    <property type="match status" value="1"/>
</dbReference>
<dbReference type="InterPro" id="IPR050291">
    <property type="entry name" value="CDF_Transporter"/>
</dbReference>
<dbReference type="GO" id="GO:0015086">
    <property type="term" value="F:cadmium ion transmembrane transporter activity"/>
    <property type="evidence" value="ECO:0007669"/>
    <property type="project" value="TreeGrafter"/>
</dbReference>
<dbReference type="Pfam" id="PF01545">
    <property type="entry name" value="Cation_efflux"/>
    <property type="match status" value="1"/>
</dbReference>
<feature type="transmembrane region" description="Helical" evidence="8">
    <location>
        <begin position="97"/>
        <end position="118"/>
    </location>
</feature>
<reference evidence="11 12" key="1">
    <citation type="journal article" date="2012" name="J. Bacteriol.">
        <title>Draft Genome Sequence of Novosphingobium nitrogenifigens Y88T.</title>
        <authorList>
            <person name="Strabala T.J."/>
            <person name="Macdonald L."/>
            <person name="Liu V."/>
            <person name="Smit A.M."/>
        </authorList>
    </citation>
    <scope>NUCLEOTIDE SEQUENCE [LARGE SCALE GENOMIC DNA]</scope>
    <source>
        <strain evidence="11 12">DSM 19370</strain>
    </source>
</reference>
<dbReference type="Gene3D" id="3.30.70.1350">
    <property type="entry name" value="Cation efflux protein, cytoplasmic domain"/>
    <property type="match status" value="1"/>
</dbReference>